<protein>
    <submittedName>
        <fullName evidence="1">Uncharacterized protein</fullName>
    </submittedName>
</protein>
<dbReference type="RefSeq" id="WP_043847155.1">
    <property type="nucleotide sequence ID" value="NZ_AQQW01000021.1"/>
</dbReference>
<proteinExistence type="predicted"/>
<evidence type="ECO:0000313" key="2">
    <source>
        <dbReference type="Proteomes" id="UP000019063"/>
    </source>
</evidence>
<reference evidence="1 2" key="1">
    <citation type="journal article" date="2014" name="Antonie Van Leeuwenhoek">
        <title>Roseivivax atlanticus sp. nov., isolated from surface seawater of the Atlantic Ocean.</title>
        <authorList>
            <person name="Li G."/>
            <person name="Lai Q."/>
            <person name="Liu X."/>
            <person name="Sun F."/>
            <person name="Shao Z."/>
        </authorList>
    </citation>
    <scope>NUCLEOTIDE SEQUENCE [LARGE SCALE GENOMIC DNA]</scope>
    <source>
        <strain evidence="1 2">22II-s10s</strain>
    </source>
</reference>
<dbReference type="EMBL" id="AQQW01000021">
    <property type="protein sequence ID" value="ETW10893.1"/>
    <property type="molecule type" value="Genomic_DNA"/>
</dbReference>
<name>W4HET7_9RHOB</name>
<gene>
    <name evidence="1" type="ORF">ATO8_19889</name>
</gene>
<dbReference type="Proteomes" id="UP000019063">
    <property type="component" value="Unassembled WGS sequence"/>
</dbReference>
<sequence>MKIERTATPYQASAAYFPMSGCVLRTSRAGGTKRRAIFSVGVMHTTISRAEAATFLRKERALEQRMKRAQEVDRKADELEAVQTVTRNDTAGQLRAIWEVLAMAREDCISEDGNGPNDEIWQEVCDAMAWIAEDLGVSDDEAAA</sequence>
<organism evidence="1 2">
    <name type="scientific">Roseivivax marinus</name>
    <dbReference type="NCBI Taxonomy" id="1379903"/>
    <lineage>
        <taxon>Bacteria</taxon>
        <taxon>Pseudomonadati</taxon>
        <taxon>Pseudomonadota</taxon>
        <taxon>Alphaproteobacteria</taxon>
        <taxon>Rhodobacterales</taxon>
        <taxon>Roseobacteraceae</taxon>
        <taxon>Roseivivax</taxon>
    </lineage>
</organism>
<dbReference type="AlphaFoldDB" id="W4HET7"/>
<evidence type="ECO:0000313" key="1">
    <source>
        <dbReference type="EMBL" id="ETW10893.1"/>
    </source>
</evidence>
<accession>W4HET7</accession>
<keyword evidence="2" id="KW-1185">Reference proteome</keyword>
<comment type="caution">
    <text evidence="1">The sequence shown here is derived from an EMBL/GenBank/DDBJ whole genome shotgun (WGS) entry which is preliminary data.</text>
</comment>